<organism evidence="1 2">
    <name type="scientific">Vaccinium darrowii</name>
    <dbReference type="NCBI Taxonomy" id="229202"/>
    <lineage>
        <taxon>Eukaryota</taxon>
        <taxon>Viridiplantae</taxon>
        <taxon>Streptophyta</taxon>
        <taxon>Embryophyta</taxon>
        <taxon>Tracheophyta</taxon>
        <taxon>Spermatophyta</taxon>
        <taxon>Magnoliopsida</taxon>
        <taxon>eudicotyledons</taxon>
        <taxon>Gunneridae</taxon>
        <taxon>Pentapetalae</taxon>
        <taxon>asterids</taxon>
        <taxon>Ericales</taxon>
        <taxon>Ericaceae</taxon>
        <taxon>Vaccinioideae</taxon>
        <taxon>Vaccinieae</taxon>
        <taxon>Vaccinium</taxon>
    </lineage>
</organism>
<evidence type="ECO:0000313" key="2">
    <source>
        <dbReference type="Proteomes" id="UP000828048"/>
    </source>
</evidence>
<evidence type="ECO:0000313" key="1">
    <source>
        <dbReference type="EMBL" id="KAH7833702.1"/>
    </source>
</evidence>
<accession>A0ACB7WZ42</accession>
<protein>
    <submittedName>
        <fullName evidence="1">Uncharacterized protein</fullName>
    </submittedName>
</protein>
<keyword evidence="2" id="KW-1185">Reference proteome</keyword>
<proteinExistence type="predicted"/>
<gene>
    <name evidence="1" type="ORF">Vadar_008858</name>
</gene>
<comment type="caution">
    <text evidence="1">The sequence shown here is derived from an EMBL/GenBank/DDBJ whole genome shotgun (WGS) entry which is preliminary data.</text>
</comment>
<dbReference type="Proteomes" id="UP000828048">
    <property type="component" value="Chromosome 2"/>
</dbReference>
<sequence length="248" mass="28327">MVSELVECYATQESQRGKAKRGTRSTTHNSKGKTNKGKYVVNVEPGHDDDDADDYADVVDELADIEGDADVMTSDDDLRSIDSDSTEEGSGNRVKHIVFNEKTDMENLISKVGMKFKTHVLFREAMKEHAIKCGKEIKFFKSDKRQVRATCKSPCLWTIYCSYVPNDEVYRVKTFIDEHSCVRSFNVPWVSTKWIVKKYSERIRKNPTWPILSLVDAIESEKIMKVNPQKAYRARKIALDMLQGSVAK</sequence>
<dbReference type="EMBL" id="CM037152">
    <property type="protein sequence ID" value="KAH7833702.1"/>
    <property type="molecule type" value="Genomic_DNA"/>
</dbReference>
<name>A0ACB7WZ42_9ERIC</name>
<reference evidence="1 2" key="1">
    <citation type="journal article" date="2021" name="Hortic Res">
        <title>High-quality reference genome and annotation aids understanding of berry development for evergreen blueberry (Vaccinium darrowii).</title>
        <authorList>
            <person name="Yu J."/>
            <person name="Hulse-Kemp A.M."/>
            <person name="Babiker E."/>
            <person name="Staton M."/>
        </authorList>
    </citation>
    <scope>NUCLEOTIDE SEQUENCE [LARGE SCALE GENOMIC DNA]</scope>
    <source>
        <strain evidence="2">cv. NJ 8807/NJ 8810</strain>
        <tissue evidence="1">Young leaf</tissue>
    </source>
</reference>